<evidence type="ECO:0000313" key="3">
    <source>
        <dbReference type="Proteomes" id="UP000594463"/>
    </source>
</evidence>
<dbReference type="Proteomes" id="UP000594463">
    <property type="component" value="Chromosome"/>
</dbReference>
<dbReference type="RefSeq" id="WP_218112869.1">
    <property type="nucleotide sequence ID" value="NZ_CP065383.1"/>
</dbReference>
<proteinExistence type="predicted"/>
<gene>
    <name evidence="2" type="ORF">RT761_00892</name>
</gene>
<accession>A0A7T1F2E3</accession>
<evidence type="ECO:0000313" key="2">
    <source>
        <dbReference type="EMBL" id="QPM67680.1"/>
    </source>
</evidence>
<reference evidence="2 3" key="1">
    <citation type="journal article" date="2021" name="Nat. Commun.">
        <title>Isolation of a member of the candidate phylum Atribacteria reveals a unique cell membrane structure.</title>
        <authorList>
            <person name="Taiki K."/>
            <person name="Nobu M.K."/>
            <person name="Kusada H."/>
            <person name="Meng X.-Y."/>
            <person name="Hosoki N."/>
            <person name="Uematsu K."/>
            <person name="Yoshioka H."/>
            <person name="Kamagata Y."/>
            <person name="Tamaki H."/>
        </authorList>
    </citation>
    <scope>NUCLEOTIDE SEQUENCE [LARGE SCALE GENOMIC DNA]</scope>
    <source>
        <strain evidence="2 3">RT761</strain>
    </source>
</reference>
<dbReference type="EMBL" id="CP065383">
    <property type="protein sequence ID" value="QPM67680.1"/>
    <property type="molecule type" value="Genomic_DNA"/>
</dbReference>
<sequence length="260" mass="30585">MNKKNLILLLLIPCILVLSVSFALWAKSDSDKIYSQIEKKWTNSQTIGDVFSVKAVFWNPELVQAWVAKYGAENLLSIDEQTAYHRDFIQRERFQRYLVFDVTIEKLKGPALFPLNFTKNTYLIDDKGNKYYPLEFPREFDDKIFDKVSGKMYFSRIGKDDQPIVGPETKKITLRFSHLSIEPSYVAQEIELTWKDPYVPPDYTQASWQPELEEEILRLQERVILLEANKKELIENQKLIESEIENVKNKIEELQLNIKQ</sequence>
<keyword evidence="1" id="KW-0175">Coiled coil</keyword>
<evidence type="ECO:0000256" key="1">
    <source>
        <dbReference type="SAM" id="Coils"/>
    </source>
</evidence>
<dbReference type="AlphaFoldDB" id="A0A7T1F2E3"/>
<organism evidence="2 3">
    <name type="scientific">Atribacter laminatus</name>
    <dbReference type="NCBI Taxonomy" id="2847778"/>
    <lineage>
        <taxon>Bacteria</taxon>
        <taxon>Pseudomonadati</taxon>
        <taxon>Atribacterota</taxon>
        <taxon>Atribacteria</taxon>
        <taxon>Atribacterales</taxon>
        <taxon>Atribacteraceae</taxon>
        <taxon>Atribacter</taxon>
    </lineage>
</organism>
<name>A0A7T1F2E3_ATRLM</name>
<keyword evidence="3" id="KW-1185">Reference proteome</keyword>
<dbReference type="KEGG" id="alam:RT761_00892"/>
<feature type="coiled-coil region" evidence="1">
    <location>
        <begin position="209"/>
        <end position="257"/>
    </location>
</feature>
<protein>
    <submittedName>
        <fullName evidence="2">Uncharacterized protein</fullName>
    </submittedName>
</protein>